<dbReference type="EMBL" id="WOEZ01000289">
    <property type="protein sequence ID" value="NPT61871.1"/>
    <property type="molecule type" value="Genomic_DNA"/>
</dbReference>
<name>A0A972NXX2_9BURK</name>
<keyword evidence="4" id="KW-1185">Reference proteome</keyword>
<comment type="caution">
    <text evidence="3">The sequence shown here is derived from an EMBL/GenBank/DDBJ whole genome shotgun (WGS) entry which is preliminary data.</text>
</comment>
<dbReference type="GO" id="GO:0016706">
    <property type="term" value="F:2-oxoglutarate-dependent dioxygenase activity"/>
    <property type="evidence" value="ECO:0007669"/>
    <property type="project" value="UniProtKB-ARBA"/>
</dbReference>
<evidence type="ECO:0000256" key="1">
    <source>
        <dbReference type="ARBA" id="ARBA00023002"/>
    </source>
</evidence>
<evidence type="ECO:0000313" key="3">
    <source>
        <dbReference type="EMBL" id="NPT61871.1"/>
    </source>
</evidence>
<evidence type="ECO:0000259" key="2">
    <source>
        <dbReference type="Pfam" id="PF02668"/>
    </source>
</evidence>
<dbReference type="Gene3D" id="3.60.130.10">
    <property type="entry name" value="Clavaminate synthase-like"/>
    <property type="match status" value="1"/>
</dbReference>
<dbReference type="Pfam" id="PF02668">
    <property type="entry name" value="TauD"/>
    <property type="match status" value="1"/>
</dbReference>
<feature type="domain" description="TauD/TfdA-like" evidence="2">
    <location>
        <begin position="10"/>
        <end position="63"/>
    </location>
</feature>
<dbReference type="AlphaFoldDB" id="A0A972NXX2"/>
<keyword evidence="1" id="KW-0560">Oxidoreductase</keyword>
<reference evidence="3 4" key="1">
    <citation type="submission" date="2019-11" db="EMBL/GenBank/DDBJ databases">
        <title>Metabolism of dissolved organic matter in forest soils.</title>
        <authorList>
            <person name="Cyle K.T."/>
            <person name="Wilhelm R.C."/>
            <person name="Martinez C.E."/>
        </authorList>
    </citation>
    <scope>NUCLEOTIDE SEQUENCE [LARGE SCALE GENOMIC DNA]</scope>
    <source>
        <strain evidence="3 4">5N</strain>
    </source>
</reference>
<organism evidence="3 4">
    <name type="scientific">Paraburkholderia elongata</name>
    <dbReference type="NCBI Taxonomy" id="2675747"/>
    <lineage>
        <taxon>Bacteria</taxon>
        <taxon>Pseudomonadati</taxon>
        <taxon>Pseudomonadota</taxon>
        <taxon>Betaproteobacteria</taxon>
        <taxon>Burkholderiales</taxon>
        <taxon>Burkholderiaceae</taxon>
        <taxon>Paraburkholderia</taxon>
    </lineage>
</organism>
<accession>A0A972NXX2</accession>
<dbReference type="InterPro" id="IPR003819">
    <property type="entry name" value="TauD/TfdA-like"/>
</dbReference>
<proteinExistence type="predicted"/>
<protein>
    <recommendedName>
        <fullName evidence="2">TauD/TfdA-like domain-containing protein</fullName>
    </recommendedName>
</protein>
<dbReference type="SUPFAM" id="SSF51197">
    <property type="entry name" value="Clavaminate synthase-like"/>
    <property type="match status" value="1"/>
</dbReference>
<evidence type="ECO:0000313" key="4">
    <source>
        <dbReference type="Proteomes" id="UP000655523"/>
    </source>
</evidence>
<gene>
    <name evidence="3" type="ORF">GNZ13_46955</name>
</gene>
<dbReference type="Proteomes" id="UP000655523">
    <property type="component" value="Unassembled WGS sequence"/>
</dbReference>
<sequence length="64" mass="7142">MGLSMSITLTPLHPTIGVKIGGCDLSQPLSDKAFQALLDAYYRYSMVLIRGQQLTAEAQRLFRR</sequence>
<dbReference type="InterPro" id="IPR042098">
    <property type="entry name" value="TauD-like_sf"/>
</dbReference>